<proteinExistence type="predicted"/>
<dbReference type="Pfam" id="PF00651">
    <property type="entry name" value="BTB"/>
    <property type="match status" value="1"/>
</dbReference>
<dbReference type="SUPFAM" id="SSF54695">
    <property type="entry name" value="POZ domain"/>
    <property type="match status" value="1"/>
</dbReference>
<dbReference type="CDD" id="cd18186">
    <property type="entry name" value="BTB_POZ_ZBTB_KLHL-like"/>
    <property type="match status" value="1"/>
</dbReference>
<evidence type="ECO:0000313" key="3">
    <source>
        <dbReference type="Proteomes" id="UP001215280"/>
    </source>
</evidence>
<accession>A0AAD7MVW9</accession>
<organism evidence="2 3">
    <name type="scientific">Mycena maculata</name>
    <dbReference type="NCBI Taxonomy" id="230809"/>
    <lineage>
        <taxon>Eukaryota</taxon>
        <taxon>Fungi</taxon>
        <taxon>Dikarya</taxon>
        <taxon>Basidiomycota</taxon>
        <taxon>Agaricomycotina</taxon>
        <taxon>Agaricomycetes</taxon>
        <taxon>Agaricomycetidae</taxon>
        <taxon>Agaricales</taxon>
        <taxon>Marasmiineae</taxon>
        <taxon>Mycenaceae</taxon>
        <taxon>Mycena</taxon>
    </lineage>
</organism>
<feature type="domain" description="BTB" evidence="1">
    <location>
        <begin position="33"/>
        <end position="97"/>
    </location>
</feature>
<comment type="caution">
    <text evidence="2">The sequence shown here is derived from an EMBL/GenBank/DDBJ whole genome shotgun (WGS) entry which is preliminary data.</text>
</comment>
<dbReference type="AlphaFoldDB" id="A0AAD7MVW9"/>
<dbReference type="SMART" id="SM00225">
    <property type="entry name" value="BTB"/>
    <property type="match status" value="1"/>
</dbReference>
<evidence type="ECO:0000313" key="2">
    <source>
        <dbReference type="EMBL" id="KAJ7734578.1"/>
    </source>
</evidence>
<keyword evidence="3" id="KW-1185">Reference proteome</keyword>
<protein>
    <recommendedName>
        <fullName evidence="1">BTB domain-containing protein</fullName>
    </recommendedName>
</protein>
<dbReference type="PROSITE" id="PS50097">
    <property type="entry name" value="BTB"/>
    <property type="match status" value="1"/>
</dbReference>
<dbReference type="Proteomes" id="UP001215280">
    <property type="component" value="Unassembled WGS sequence"/>
</dbReference>
<dbReference type="InterPro" id="IPR000210">
    <property type="entry name" value="BTB/POZ_dom"/>
</dbReference>
<dbReference type="InterPro" id="IPR011333">
    <property type="entry name" value="SKP1/BTB/POZ_sf"/>
</dbReference>
<reference evidence="2" key="1">
    <citation type="submission" date="2023-03" db="EMBL/GenBank/DDBJ databases">
        <title>Massive genome expansion in bonnet fungi (Mycena s.s.) driven by repeated elements and novel gene families across ecological guilds.</title>
        <authorList>
            <consortium name="Lawrence Berkeley National Laboratory"/>
            <person name="Harder C.B."/>
            <person name="Miyauchi S."/>
            <person name="Viragh M."/>
            <person name="Kuo A."/>
            <person name="Thoen E."/>
            <person name="Andreopoulos B."/>
            <person name="Lu D."/>
            <person name="Skrede I."/>
            <person name="Drula E."/>
            <person name="Henrissat B."/>
            <person name="Morin E."/>
            <person name="Kohler A."/>
            <person name="Barry K."/>
            <person name="LaButti K."/>
            <person name="Morin E."/>
            <person name="Salamov A."/>
            <person name="Lipzen A."/>
            <person name="Mereny Z."/>
            <person name="Hegedus B."/>
            <person name="Baldrian P."/>
            <person name="Stursova M."/>
            <person name="Weitz H."/>
            <person name="Taylor A."/>
            <person name="Grigoriev I.V."/>
            <person name="Nagy L.G."/>
            <person name="Martin F."/>
            <person name="Kauserud H."/>
        </authorList>
    </citation>
    <scope>NUCLEOTIDE SEQUENCE</scope>
    <source>
        <strain evidence="2">CBHHK188m</strain>
    </source>
</reference>
<name>A0AAD7MVW9_9AGAR</name>
<dbReference type="EMBL" id="JARJLG010000160">
    <property type="protein sequence ID" value="KAJ7734578.1"/>
    <property type="molecule type" value="Genomic_DNA"/>
</dbReference>
<evidence type="ECO:0000259" key="1">
    <source>
        <dbReference type="PROSITE" id="PS50097"/>
    </source>
</evidence>
<gene>
    <name evidence="2" type="ORF">DFH07DRAFT_1065248</name>
</gene>
<dbReference type="Gene3D" id="3.30.710.10">
    <property type="entry name" value="Potassium Channel Kv1.1, Chain A"/>
    <property type="match status" value="1"/>
</dbReference>
<sequence>MSDTASSAKRKRMDLDPAETLTPTRSKIWMPYGDIILQAESTQFRVNRDVLAQQSSVFKDMFSIPQPPNELTVEGCPIVHMLDTAKDWELLLGVLYDPFQHKDALPFDVLASMLRLMKYEITIAVENATQRIHHEFPEQLDDWDGCESDLTKIEPREEVVADLLNLVYECGITTSIPTVAFCCLRGKLKLEGLLKGLQRPDKSRIILPDEIKQTMAIATERIIDSQHRIFGWLDNDRVIPHVFCTTPSHCTQSLRTMRRAIVLDENDKARYFGLDLWDDEWSDGMCSACGEATKEAFATSHKQFWESLPSFFGFPEWKDLRDVN</sequence>